<feature type="transmembrane region" description="Helical" evidence="1">
    <location>
        <begin position="115"/>
        <end position="136"/>
    </location>
</feature>
<evidence type="ECO:0000256" key="1">
    <source>
        <dbReference type="SAM" id="Phobius"/>
    </source>
</evidence>
<keyword evidence="1" id="KW-0812">Transmembrane</keyword>
<evidence type="ECO:0008006" key="4">
    <source>
        <dbReference type="Google" id="ProtNLM"/>
    </source>
</evidence>
<protein>
    <recommendedName>
        <fullName evidence="4">Transmembrane protein</fullName>
    </recommendedName>
</protein>
<keyword evidence="1" id="KW-0472">Membrane</keyword>
<dbReference type="AlphaFoldDB" id="A0A7V8EG89"/>
<feature type="transmembrane region" description="Helical" evidence="1">
    <location>
        <begin position="45"/>
        <end position="63"/>
    </location>
</feature>
<evidence type="ECO:0000313" key="3">
    <source>
        <dbReference type="Proteomes" id="UP000442695"/>
    </source>
</evidence>
<accession>A0A7V8EG89</accession>
<dbReference type="EMBL" id="WOWR01000015">
    <property type="protein sequence ID" value="KAF0254276.1"/>
    <property type="molecule type" value="Genomic_DNA"/>
</dbReference>
<gene>
    <name evidence="2" type="ORF">GN299_13550</name>
</gene>
<keyword evidence="1" id="KW-1133">Transmembrane helix</keyword>
<feature type="transmembrane region" description="Helical" evidence="1">
    <location>
        <begin position="18"/>
        <end position="39"/>
    </location>
</feature>
<proteinExistence type="predicted"/>
<comment type="caution">
    <text evidence="2">The sequence shown here is derived from an EMBL/GenBank/DDBJ whole genome shotgun (WGS) entry which is preliminary data.</text>
</comment>
<evidence type="ECO:0000313" key="2">
    <source>
        <dbReference type="EMBL" id="KAF0254276.1"/>
    </source>
</evidence>
<feature type="transmembrane region" description="Helical" evidence="1">
    <location>
        <begin position="78"/>
        <end position="95"/>
    </location>
</feature>
<dbReference type="Proteomes" id="UP000442695">
    <property type="component" value="Unassembled WGS sequence"/>
</dbReference>
<organism evidence="2 3">
    <name type="scientific">Pseudomonas putida</name>
    <name type="common">Arthrobacter siderocapsulatus</name>
    <dbReference type="NCBI Taxonomy" id="303"/>
    <lineage>
        <taxon>Bacteria</taxon>
        <taxon>Pseudomonadati</taxon>
        <taxon>Pseudomonadota</taxon>
        <taxon>Gammaproteobacteria</taxon>
        <taxon>Pseudomonadales</taxon>
        <taxon>Pseudomonadaceae</taxon>
        <taxon>Pseudomonas</taxon>
    </lineage>
</organism>
<reference evidence="2 3" key="1">
    <citation type="submission" date="2019-12" db="EMBL/GenBank/DDBJ databases">
        <authorList>
            <person name="Woiski C."/>
        </authorList>
    </citation>
    <scope>NUCLEOTIDE SEQUENCE [LARGE SCALE GENOMIC DNA]</scope>
    <source>
        <strain evidence="2 3">BOE100</strain>
    </source>
</reference>
<name>A0A7V8EG89_PSEPU</name>
<sequence>MDQQLYLTSSDEAQNKQLALKAIAIYCLVFIGGLVAVTAVLPNDIAGFITHLGIALPIVYDMAGKNYSRYIVQRRRKALLNVAFITVCMAIYYLAQRWVNGTYPAPDHYLGPELVFPAIFIFAVAGLALLIVRRFVWAGFHLHL</sequence>
<dbReference type="RefSeq" id="WP_156859008.1">
    <property type="nucleotide sequence ID" value="NZ_WOWR01000015.1"/>
</dbReference>